<evidence type="ECO:0000313" key="16">
    <source>
        <dbReference type="EMBL" id="EAR16875.1"/>
    </source>
</evidence>
<evidence type="ECO:0000256" key="2">
    <source>
        <dbReference type="ARBA" id="ARBA00022490"/>
    </source>
</evidence>
<comment type="function">
    <text evidence="8 15">Functions in the N-end rule pathway of protein degradation where it conjugates Leu, Phe and, less efficiently, Met from aminoacyl-tRNAs to the N-termini of proteins containing an N-terminal arginine or lysine.</text>
</comment>
<proteinExistence type="inferred from homology"/>
<dbReference type="Pfam" id="PF03588">
    <property type="entry name" value="Leu_Phe_trans"/>
    <property type="match status" value="1"/>
</dbReference>
<evidence type="ECO:0000256" key="13">
    <source>
        <dbReference type="ARBA" id="ARBA00077165"/>
    </source>
</evidence>
<dbReference type="GO" id="GO:0005737">
    <property type="term" value="C:cytoplasm"/>
    <property type="evidence" value="ECO:0007669"/>
    <property type="project" value="UniProtKB-SubCell"/>
</dbReference>
<comment type="similarity">
    <text evidence="9 15">Belongs to the L/F-transferase family.</text>
</comment>
<evidence type="ECO:0000256" key="6">
    <source>
        <dbReference type="ARBA" id="ARBA00050652"/>
    </source>
</evidence>
<dbReference type="GO" id="GO:0030163">
    <property type="term" value="P:protein catabolic process"/>
    <property type="evidence" value="ECO:0007669"/>
    <property type="project" value="UniProtKB-UniRule"/>
</dbReference>
<keyword evidence="3 15" id="KW-0808">Transferase</keyword>
<dbReference type="InterPro" id="IPR042203">
    <property type="entry name" value="Leu/Phe-tRNA_Trfase_C"/>
</dbReference>
<dbReference type="Gene3D" id="3.30.70.3550">
    <property type="entry name" value="Leucyl/phenylalanyl-tRNA-protein transferase, N-terminal domain"/>
    <property type="match status" value="1"/>
</dbReference>
<evidence type="ECO:0000256" key="5">
    <source>
        <dbReference type="ARBA" id="ARBA00050607"/>
    </source>
</evidence>
<dbReference type="NCBIfam" id="TIGR00667">
    <property type="entry name" value="aat"/>
    <property type="match status" value="1"/>
</dbReference>
<dbReference type="Proteomes" id="UP000009049">
    <property type="component" value="Chromosome"/>
</dbReference>
<comment type="catalytic activity">
    <reaction evidence="5 15">
        <text>L-phenylalanyl-tRNA(Phe) + an N-terminal L-alpha-aminoacyl-[protein] = an N-terminal L-phenylalanyl-L-alpha-aminoacyl-[protein] + tRNA(Phe)</text>
        <dbReference type="Rhea" id="RHEA:43632"/>
        <dbReference type="Rhea" id="RHEA-COMP:9668"/>
        <dbReference type="Rhea" id="RHEA-COMP:9699"/>
        <dbReference type="Rhea" id="RHEA-COMP:10636"/>
        <dbReference type="Rhea" id="RHEA-COMP:10637"/>
        <dbReference type="ChEBI" id="CHEBI:78442"/>
        <dbReference type="ChEBI" id="CHEBI:78531"/>
        <dbReference type="ChEBI" id="CHEBI:78597"/>
        <dbReference type="ChEBI" id="CHEBI:83561"/>
        <dbReference type="EC" id="2.3.2.6"/>
    </reaction>
</comment>
<dbReference type="EC" id="2.3.2.6" evidence="10 15"/>
<dbReference type="HOGENOM" id="CLU_075045_0_0_10"/>
<evidence type="ECO:0000256" key="3">
    <source>
        <dbReference type="ARBA" id="ARBA00022679"/>
    </source>
</evidence>
<evidence type="ECO:0000256" key="15">
    <source>
        <dbReference type="HAMAP-Rule" id="MF_00688"/>
    </source>
</evidence>
<dbReference type="Gene3D" id="3.40.630.70">
    <property type="entry name" value="Leucyl/phenylalanyl-tRNA-protein transferase, C-terminal domain"/>
    <property type="match status" value="1"/>
</dbReference>
<reference evidence="16 17" key="1">
    <citation type="journal article" date="2009" name="J. Bacteriol.">
        <title>Complete genome sequence of Robiginitalea biformata HTCC2501.</title>
        <authorList>
            <person name="Oh H.M."/>
            <person name="Giovannoni S.J."/>
            <person name="Lee K."/>
            <person name="Ferriera S."/>
            <person name="Johnson J."/>
            <person name="Cho J.C."/>
        </authorList>
    </citation>
    <scope>NUCLEOTIDE SEQUENCE [LARGE SCALE GENOMIC DNA]</scope>
    <source>
        <strain evidence="17">ATCC BAA-864 / HTCC2501 / KCTC 12146</strain>
    </source>
</reference>
<evidence type="ECO:0000256" key="10">
    <source>
        <dbReference type="ARBA" id="ARBA00066767"/>
    </source>
</evidence>
<accession>A4CIW7</accession>
<evidence type="ECO:0000256" key="1">
    <source>
        <dbReference type="ARBA" id="ARBA00004496"/>
    </source>
</evidence>
<evidence type="ECO:0000256" key="8">
    <source>
        <dbReference type="ARBA" id="ARBA00054043"/>
    </source>
</evidence>
<dbReference type="InterPro" id="IPR016181">
    <property type="entry name" value="Acyl_CoA_acyltransferase"/>
</dbReference>
<comment type="catalytic activity">
    <reaction evidence="6 15">
        <text>N-terminal L-arginyl-[protein] + L-leucyl-tRNA(Leu) = N-terminal L-leucyl-L-arginyl-[protein] + tRNA(Leu) + H(+)</text>
        <dbReference type="Rhea" id="RHEA:50416"/>
        <dbReference type="Rhea" id="RHEA-COMP:9613"/>
        <dbReference type="Rhea" id="RHEA-COMP:9622"/>
        <dbReference type="Rhea" id="RHEA-COMP:12672"/>
        <dbReference type="Rhea" id="RHEA-COMP:12673"/>
        <dbReference type="ChEBI" id="CHEBI:15378"/>
        <dbReference type="ChEBI" id="CHEBI:64719"/>
        <dbReference type="ChEBI" id="CHEBI:78442"/>
        <dbReference type="ChEBI" id="CHEBI:78494"/>
        <dbReference type="ChEBI" id="CHEBI:133044"/>
        <dbReference type="EC" id="2.3.2.6"/>
    </reaction>
</comment>
<dbReference type="KEGG" id="rbi:RB2501_08235"/>
<evidence type="ECO:0000256" key="12">
    <source>
        <dbReference type="ARBA" id="ARBA00077136"/>
    </source>
</evidence>
<dbReference type="HAMAP" id="MF_00688">
    <property type="entry name" value="Leu_Phe_trans"/>
    <property type="match status" value="1"/>
</dbReference>
<dbReference type="eggNOG" id="COG2360">
    <property type="taxonomic scope" value="Bacteria"/>
</dbReference>
<organism evidence="16 17">
    <name type="scientific">Robiginitalea biformata (strain ATCC BAA-864 / DSM 15991 / KCTC 12146 / HTCC2501)</name>
    <dbReference type="NCBI Taxonomy" id="313596"/>
    <lineage>
        <taxon>Bacteria</taxon>
        <taxon>Pseudomonadati</taxon>
        <taxon>Bacteroidota</taxon>
        <taxon>Flavobacteriia</taxon>
        <taxon>Flavobacteriales</taxon>
        <taxon>Flavobacteriaceae</taxon>
        <taxon>Robiginitalea</taxon>
    </lineage>
</organism>
<comment type="catalytic activity">
    <reaction evidence="7 15">
        <text>N-terminal L-lysyl-[protein] + L-leucyl-tRNA(Leu) = N-terminal L-leucyl-L-lysyl-[protein] + tRNA(Leu) + H(+)</text>
        <dbReference type="Rhea" id="RHEA:12340"/>
        <dbReference type="Rhea" id="RHEA-COMP:9613"/>
        <dbReference type="Rhea" id="RHEA-COMP:9622"/>
        <dbReference type="Rhea" id="RHEA-COMP:12670"/>
        <dbReference type="Rhea" id="RHEA-COMP:12671"/>
        <dbReference type="ChEBI" id="CHEBI:15378"/>
        <dbReference type="ChEBI" id="CHEBI:65249"/>
        <dbReference type="ChEBI" id="CHEBI:78442"/>
        <dbReference type="ChEBI" id="CHEBI:78494"/>
        <dbReference type="ChEBI" id="CHEBI:133043"/>
        <dbReference type="EC" id="2.3.2.6"/>
    </reaction>
</comment>
<evidence type="ECO:0000256" key="14">
    <source>
        <dbReference type="ARBA" id="ARBA00083640"/>
    </source>
</evidence>
<evidence type="ECO:0000256" key="9">
    <source>
        <dbReference type="ARBA" id="ARBA00061535"/>
    </source>
</evidence>
<dbReference type="InterPro" id="IPR042221">
    <property type="entry name" value="Leu/Phe-tRNA_Trfase_N"/>
</dbReference>
<dbReference type="STRING" id="313596.RB2501_08235"/>
<keyword evidence="17" id="KW-1185">Reference proteome</keyword>
<dbReference type="InterPro" id="IPR004616">
    <property type="entry name" value="Leu/Phe-tRNA_Trfase"/>
</dbReference>
<dbReference type="PANTHER" id="PTHR30098:SF2">
    <property type="entry name" value="LEUCYL_PHENYLALANYL-TRNA--PROTEIN TRANSFERASE"/>
    <property type="match status" value="1"/>
</dbReference>
<dbReference type="GO" id="GO:0008914">
    <property type="term" value="F:leucyl-tRNA--protein transferase activity"/>
    <property type="evidence" value="ECO:0007669"/>
    <property type="project" value="UniProtKB-UniRule"/>
</dbReference>
<evidence type="ECO:0000256" key="4">
    <source>
        <dbReference type="ARBA" id="ARBA00023315"/>
    </source>
</evidence>
<comment type="subcellular location">
    <subcellularLocation>
        <location evidence="1 15">Cytoplasm</location>
    </subcellularLocation>
</comment>
<name>A4CIW7_ROBBH</name>
<dbReference type="PANTHER" id="PTHR30098">
    <property type="entry name" value="LEUCYL/PHENYLALANYL-TRNA--PROTEIN TRANSFERASE"/>
    <property type="match status" value="1"/>
</dbReference>
<dbReference type="FunFam" id="3.30.70.3550:FF:000001">
    <property type="entry name" value="Leucyl/phenylalanyl-tRNA--protein transferase"/>
    <property type="match status" value="1"/>
</dbReference>
<dbReference type="SUPFAM" id="SSF55729">
    <property type="entry name" value="Acyl-CoA N-acyltransferases (Nat)"/>
    <property type="match status" value="1"/>
</dbReference>
<dbReference type="AlphaFoldDB" id="A4CIW7"/>
<evidence type="ECO:0000256" key="11">
    <source>
        <dbReference type="ARBA" id="ARBA00074372"/>
    </source>
</evidence>
<keyword evidence="4 15" id="KW-0012">Acyltransferase</keyword>
<evidence type="ECO:0000313" key="17">
    <source>
        <dbReference type="Proteomes" id="UP000009049"/>
    </source>
</evidence>
<evidence type="ECO:0000256" key="7">
    <source>
        <dbReference type="ARBA" id="ARBA00051538"/>
    </source>
</evidence>
<sequence length="243" mass="26995">MGGLKNPIYLNPNSLVKMPPSHAPVPYLGNALVFPPARSAGPDGLLAMGGDLKPERLMLAYRSGIFPWFSDDSLILWWSPDPRMVLFPDELRITRSMRRIIGKKTFRITKNQCFAEVISACAETSRKGQDGTWITPGMEAAYIRLHEAGNAVSYEAWQGSELVGGLYGVDLGEVFCGESMFTRVSNASKAAFIHMVRELEEKNYRLIDCQVHTPHLESLGARLVSRAQFLNLLKGEDQGHGKE</sequence>
<protein>
    <recommendedName>
        <fullName evidence="11 15">Leucyl/phenylalanyl-tRNA--protein transferase</fullName>
        <ecNumber evidence="10 15">2.3.2.6</ecNumber>
    </recommendedName>
    <alternativeName>
        <fullName evidence="12 15">L/F-transferase</fullName>
    </alternativeName>
    <alternativeName>
        <fullName evidence="13 15">Leucyltransferase</fullName>
    </alternativeName>
    <alternativeName>
        <fullName evidence="14 15">Phenyalanyltransferase</fullName>
    </alternativeName>
</protein>
<dbReference type="EMBL" id="CP001712">
    <property type="protein sequence ID" value="EAR16875.1"/>
    <property type="molecule type" value="Genomic_DNA"/>
</dbReference>
<gene>
    <name evidence="15" type="primary">aat</name>
    <name evidence="16" type="ordered locus">RB2501_08235</name>
</gene>
<keyword evidence="2 15" id="KW-0963">Cytoplasm</keyword>